<dbReference type="Gene3D" id="3.40.50.720">
    <property type="entry name" value="NAD(P)-binding Rossmann-like Domain"/>
    <property type="match status" value="2"/>
</dbReference>
<dbReference type="PANTHER" id="PTHR10996">
    <property type="entry name" value="2-HYDROXYACID DEHYDROGENASE-RELATED"/>
    <property type="match status" value="1"/>
</dbReference>
<dbReference type="PANTHER" id="PTHR10996:SF257">
    <property type="entry name" value="GLYOXYLATE REDUCTASE 1"/>
    <property type="match status" value="1"/>
</dbReference>
<dbReference type="InterPro" id="IPR050223">
    <property type="entry name" value="D-isomer_2-hydroxyacid_DH"/>
</dbReference>
<dbReference type="GO" id="GO:0005829">
    <property type="term" value="C:cytosol"/>
    <property type="evidence" value="ECO:0007669"/>
    <property type="project" value="TreeGrafter"/>
</dbReference>
<dbReference type="FunCoup" id="A0A1B7NFV3">
    <property type="interactions" value="329"/>
</dbReference>
<evidence type="ECO:0000313" key="6">
    <source>
        <dbReference type="EMBL" id="OAX43670.1"/>
    </source>
</evidence>
<feature type="domain" description="D-isomer specific 2-hydroxyacid dehydrogenase NAD-binding" evidence="5">
    <location>
        <begin position="127"/>
        <end position="301"/>
    </location>
</feature>
<comment type="similarity">
    <text evidence="1 3">Belongs to the D-isomer specific 2-hydroxyacid dehydrogenase family.</text>
</comment>
<evidence type="ECO:0008006" key="8">
    <source>
        <dbReference type="Google" id="ProtNLM"/>
    </source>
</evidence>
<dbReference type="SUPFAM" id="SSF52283">
    <property type="entry name" value="Formate/glycerate dehydrogenase catalytic domain-like"/>
    <property type="match status" value="1"/>
</dbReference>
<accession>A0A1B7NFV3</accession>
<dbReference type="Pfam" id="PF00389">
    <property type="entry name" value="2-Hacid_dh"/>
    <property type="match status" value="1"/>
</dbReference>
<dbReference type="InterPro" id="IPR006140">
    <property type="entry name" value="D-isomer_DH_NAD-bd"/>
</dbReference>
<dbReference type="PROSITE" id="PS00670">
    <property type="entry name" value="D_2_HYDROXYACID_DH_2"/>
    <property type="match status" value="1"/>
</dbReference>
<evidence type="ECO:0000259" key="5">
    <source>
        <dbReference type="Pfam" id="PF02826"/>
    </source>
</evidence>
<dbReference type="EMBL" id="KV448134">
    <property type="protein sequence ID" value="OAX43670.1"/>
    <property type="molecule type" value="Genomic_DNA"/>
</dbReference>
<reference evidence="6 7" key="1">
    <citation type="submission" date="2016-06" db="EMBL/GenBank/DDBJ databases">
        <title>Comparative genomics of the ectomycorrhizal sister species Rhizopogon vinicolor and Rhizopogon vesiculosus (Basidiomycota: Boletales) reveals a divergence of the mating type B locus.</title>
        <authorList>
            <consortium name="DOE Joint Genome Institute"/>
            <person name="Mujic A.B."/>
            <person name="Kuo A."/>
            <person name="Tritt A."/>
            <person name="Lipzen A."/>
            <person name="Chen C."/>
            <person name="Johnson J."/>
            <person name="Sharma A."/>
            <person name="Barry K."/>
            <person name="Grigoriev I.V."/>
            <person name="Spatafora J.W."/>
        </authorList>
    </citation>
    <scope>NUCLEOTIDE SEQUENCE [LARGE SCALE GENOMIC DNA]</scope>
    <source>
        <strain evidence="6 7">AM-OR11-026</strain>
    </source>
</reference>
<evidence type="ECO:0000313" key="7">
    <source>
        <dbReference type="Proteomes" id="UP000092154"/>
    </source>
</evidence>
<dbReference type="Proteomes" id="UP000092154">
    <property type="component" value="Unassembled WGS sequence"/>
</dbReference>
<dbReference type="Pfam" id="PF02826">
    <property type="entry name" value="2-Hacid_dh_C"/>
    <property type="match status" value="1"/>
</dbReference>
<sequence length="345" mass="38012">MLPRILLCGEIEYVQEEIKEMFHGIAEVIHLVSESRSEFLSSFGPGGPYEGTVALYRRNASSALIGKFDAPLIHALADTSLVRWIAQNGGGYDEIDVQACKERGNVWIFVSNTPRANEDATATTALYLMISCLRHFSMAERSLRCGTWKIPIDAAQTHDVTGRTLGILGLGGIGLRFAHLAHAFPMRIVYFSRRKVESVPDWCEYVPSVEELCRQADVLSLHVPLNQSTTGMVGEKEIRTLRRGSVLLNTSRGRVVDEEAMIRALVDGHLSSVGLDVYPDEPRIDFRLLNFPRCTLLPHIGGETAESSKVRELKALDNLRAFVLGGVGEDIVPELKAGAANSKIP</sequence>
<proteinExistence type="inferred from homology"/>
<dbReference type="InterPro" id="IPR036291">
    <property type="entry name" value="NAD(P)-bd_dom_sf"/>
</dbReference>
<evidence type="ECO:0000259" key="4">
    <source>
        <dbReference type="Pfam" id="PF00389"/>
    </source>
</evidence>
<evidence type="ECO:0000256" key="2">
    <source>
        <dbReference type="ARBA" id="ARBA00023002"/>
    </source>
</evidence>
<dbReference type="OrthoDB" id="9991913at2759"/>
<dbReference type="InterPro" id="IPR029753">
    <property type="entry name" value="D-isomer_DH_CS"/>
</dbReference>
<dbReference type="InParanoid" id="A0A1B7NFV3"/>
<dbReference type="InterPro" id="IPR029752">
    <property type="entry name" value="D-isomer_DH_CS1"/>
</dbReference>
<protein>
    <recommendedName>
        <fullName evidence="8">2-hydroxyacid dehydrogenase</fullName>
    </recommendedName>
</protein>
<dbReference type="PROSITE" id="PS00065">
    <property type="entry name" value="D_2_HYDROXYACID_DH_1"/>
    <property type="match status" value="1"/>
</dbReference>
<organism evidence="6 7">
    <name type="scientific">Rhizopogon vinicolor AM-OR11-026</name>
    <dbReference type="NCBI Taxonomy" id="1314800"/>
    <lineage>
        <taxon>Eukaryota</taxon>
        <taxon>Fungi</taxon>
        <taxon>Dikarya</taxon>
        <taxon>Basidiomycota</taxon>
        <taxon>Agaricomycotina</taxon>
        <taxon>Agaricomycetes</taxon>
        <taxon>Agaricomycetidae</taxon>
        <taxon>Boletales</taxon>
        <taxon>Suillineae</taxon>
        <taxon>Rhizopogonaceae</taxon>
        <taxon>Rhizopogon</taxon>
    </lineage>
</organism>
<dbReference type="PROSITE" id="PS00671">
    <property type="entry name" value="D_2_HYDROXYACID_DH_3"/>
    <property type="match status" value="1"/>
</dbReference>
<dbReference type="SUPFAM" id="SSF51735">
    <property type="entry name" value="NAD(P)-binding Rossmann-fold domains"/>
    <property type="match status" value="1"/>
</dbReference>
<dbReference type="GO" id="GO:0030267">
    <property type="term" value="F:glyoxylate reductase (NADPH) activity"/>
    <property type="evidence" value="ECO:0007669"/>
    <property type="project" value="TreeGrafter"/>
</dbReference>
<name>A0A1B7NFV3_9AGAM</name>
<dbReference type="InterPro" id="IPR006139">
    <property type="entry name" value="D-isomer_2_OHA_DH_cat_dom"/>
</dbReference>
<dbReference type="CDD" id="cd12168">
    <property type="entry name" value="Mand_dh_like"/>
    <property type="match status" value="1"/>
</dbReference>
<evidence type="ECO:0000256" key="1">
    <source>
        <dbReference type="ARBA" id="ARBA00005854"/>
    </source>
</evidence>
<keyword evidence="7" id="KW-1185">Reference proteome</keyword>
<keyword evidence="2 3" id="KW-0560">Oxidoreductase</keyword>
<dbReference type="STRING" id="1314800.A0A1B7NFV3"/>
<evidence type="ECO:0000256" key="3">
    <source>
        <dbReference type="RuleBase" id="RU003719"/>
    </source>
</evidence>
<dbReference type="GO" id="GO:0016618">
    <property type="term" value="F:hydroxypyruvate reductase [NAD(P)H] activity"/>
    <property type="evidence" value="ECO:0007669"/>
    <property type="project" value="TreeGrafter"/>
</dbReference>
<gene>
    <name evidence="6" type="ORF">K503DRAFT_680628</name>
</gene>
<dbReference type="AlphaFoldDB" id="A0A1B7NFV3"/>
<dbReference type="GO" id="GO:0051287">
    <property type="term" value="F:NAD binding"/>
    <property type="evidence" value="ECO:0007669"/>
    <property type="project" value="InterPro"/>
</dbReference>
<feature type="domain" description="D-isomer specific 2-hydroxyacid dehydrogenase catalytic" evidence="4">
    <location>
        <begin position="67"/>
        <end position="329"/>
    </location>
</feature>